<name>A0A843WYF4_COLES</name>
<evidence type="ECO:0000313" key="2">
    <source>
        <dbReference type="EMBL" id="MQM11578.1"/>
    </source>
</evidence>
<feature type="compositionally biased region" description="Basic and acidic residues" evidence="1">
    <location>
        <begin position="196"/>
        <end position="209"/>
    </location>
</feature>
<accession>A0A843WYF4</accession>
<sequence length="230" mass="25583">MELCKTITYPYYSRDASACRDLIVTPYPVVTLSRRPNLRDLSTGRVFSRGGFQSSPLGNHPQNMIQHTTEGGDHGEHVGKPLNHANHPQNPTNMDLQESTLDGNLTQPRAWIPHTPTSQTMRKTPSQGGGEHAKVRGSRVPTSTSRADPLGPSRRNDHLLLAPSNMNTFPARTGRLHLSTSTTSMKNRREIARELERGRRRREKGERGRMGCSLSFKPTASKTRWVGQAG</sequence>
<protein>
    <submittedName>
        <fullName evidence="2">Uncharacterized protein</fullName>
    </submittedName>
</protein>
<feature type="region of interest" description="Disordered" evidence="1">
    <location>
        <begin position="196"/>
        <end position="230"/>
    </location>
</feature>
<evidence type="ECO:0000313" key="3">
    <source>
        <dbReference type="Proteomes" id="UP000652761"/>
    </source>
</evidence>
<evidence type="ECO:0000256" key="1">
    <source>
        <dbReference type="SAM" id="MobiDB-lite"/>
    </source>
</evidence>
<feature type="compositionally biased region" description="Polar residues" evidence="1">
    <location>
        <begin position="115"/>
        <end position="126"/>
    </location>
</feature>
<keyword evidence="3" id="KW-1185">Reference proteome</keyword>
<dbReference type="Proteomes" id="UP000652761">
    <property type="component" value="Unassembled WGS sequence"/>
</dbReference>
<dbReference type="EMBL" id="NMUH01005019">
    <property type="protein sequence ID" value="MQM11578.1"/>
    <property type="molecule type" value="Genomic_DNA"/>
</dbReference>
<reference evidence="2" key="1">
    <citation type="submission" date="2017-07" db="EMBL/GenBank/DDBJ databases">
        <title>Taro Niue Genome Assembly and Annotation.</title>
        <authorList>
            <person name="Atibalentja N."/>
            <person name="Keating K."/>
            <person name="Fields C.J."/>
        </authorList>
    </citation>
    <scope>NUCLEOTIDE SEQUENCE</scope>
    <source>
        <strain evidence="2">Niue_2</strain>
        <tissue evidence="2">Leaf</tissue>
    </source>
</reference>
<gene>
    <name evidence="2" type="ORF">Taro_044488</name>
</gene>
<proteinExistence type="predicted"/>
<comment type="caution">
    <text evidence="2">The sequence shown here is derived from an EMBL/GenBank/DDBJ whole genome shotgun (WGS) entry which is preliminary data.</text>
</comment>
<organism evidence="2 3">
    <name type="scientific">Colocasia esculenta</name>
    <name type="common">Wild taro</name>
    <name type="synonym">Arum esculentum</name>
    <dbReference type="NCBI Taxonomy" id="4460"/>
    <lineage>
        <taxon>Eukaryota</taxon>
        <taxon>Viridiplantae</taxon>
        <taxon>Streptophyta</taxon>
        <taxon>Embryophyta</taxon>
        <taxon>Tracheophyta</taxon>
        <taxon>Spermatophyta</taxon>
        <taxon>Magnoliopsida</taxon>
        <taxon>Liliopsida</taxon>
        <taxon>Araceae</taxon>
        <taxon>Aroideae</taxon>
        <taxon>Colocasieae</taxon>
        <taxon>Colocasia</taxon>
    </lineage>
</organism>
<dbReference type="AlphaFoldDB" id="A0A843WYF4"/>
<feature type="region of interest" description="Disordered" evidence="1">
    <location>
        <begin position="110"/>
        <end position="157"/>
    </location>
</feature>